<evidence type="ECO:0000313" key="5">
    <source>
        <dbReference type="Proteomes" id="UP000473648"/>
    </source>
</evidence>
<reference evidence="4" key="1">
    <citation type="journal article" date="2020" name="Appl. Environ. Microbiol.">
        <title>Medium-Chain Fatty Acid Synthesis by 'Candidatus Weimeria bifida' gen. nov., sp. nov., and 'Candidatus Pseudoramibacter fermentans' sp. nov.</title>
        <authorList>
            <person name="Scarborough M.J."/>
            <person name="Myers K.S."/>
            <person name="Donohue T.J."/>
            <person name="Noguera D.R."/>
        </authorList>
    </citation>
    <scope>NUCLEOTIDE SEQUENCE</scope>
    <source>
        <strain evidence="4">EUB1.1</strain>
    </source>
</reference>
<dbReference type="SUPFAM" id="SSF46785">
    <property type="entry name" value="Winged helix' DNA-binding domain"/>
    <property type="match status" value="1"/>
</dbReference>
<dbReference type="InterPro" id="IPR036390">
    <property type="entry name" value="WH_DNA-bd_sf"/>
</dbReference>
<dbReference type="InterPro" id="IPR050313">
    <property type="entry name" value="Carb_Metab_HTH_regulators"/>
</dbReference>
<dbReference type="SMART" id="SM00420">
    <property type="entry name" value="HTH_DEOR"/>
    <property type="match status" value="1"/>
</dbReference>
<keyword evidence="5" id="KW-1185">Reference proteome</keyword>
<dbReference type="GO" id="GO:0043565">
    <property type="term" value="F:sequence-specific DNA binding"/>
    <property type="evidence" value="ECO:0007669"/>
    <property type="project" value="InterPro"/>
</dbReference>
<evidence type="ECO:0000256" key="1">
    <source>
        <dbReference type="ARBA" id="ARBA00023015"/>
    </source>
</evidence>
<dbReference type="Gene3D" id="3.40.50.1360">
    <property type="match status" value="1"/>
</dbReference>
<dbReference type="PANTHER" id="PTHR30363:SF44">
    <property type="entry name" value="AGA OPERON TRANSCRIPTIONAL REPRESSOR-RELATED"/>
    <property type="match status" value="1"/>
</dbReference>
<dbReference type="GO" id="GO:0003700">
    <property type="term" value="F:DNA-binding transcription factor activity"/>
    <property type="evidence" value="ECO:0007669"/>
    <property type="project" value="InterPro"/>
</dbReference>
<evidence type="ECO:0000256" key="2">
    <source>
        <dbReference type="ARBA" id="ARBA00023163"/>
    </source>
</evidence>
<accession>A0A6L5GQZ2</accession>
<dbReference type="PRINTS" id="PR00033">
    <property type="entry name" value="HTHASNC"/>
</dbReference>
<dbReference type="Pfam" id="PF08220">
    <property type="entry name" value="HTH_DeoR"/>
    <property type="match status" value="1"/>
</dbReference>
<feature type="domain" description="HTH deoR-type" evidence="3">
    <location>
        <begin position="1"/>
        <end position="56"/>
    </location>
</feature>
<proteinExistence type="predicted"/>
<dbReference type="Pfam" id="PF00455">
    <property type="entry name" value="DeoRC"/>
    <property type="match status" value="1"/>
</dbReference>
<dbReference type="InterPro" id="IPR036388">
    <property type="entry name" value="WH-like_DNA-bd_sf"/>
</dbReference>
<gene>
    <name evidence="4" type="ORF">FRC53_03505</name>
</gene>
<dbReference type="InterPro" id="IPR037171">
    <property type="entry name" value="NagB/RpiA_transferase-like"/>
</dbReference>
<comment type="caution">
    <text evidence="4">The sequence shown here is derived from an EMBL/GenBank/DDBJ whole genome shotgun (WGS) entry which is preliminary data.</text>
</comment>
<dbReference type="InterPro" id="IPR000485">
    <property type="entry name" value="AsnC-type_HTH_dom"/>
</dbReference>
<dbReference type="PANTHER" id="PTHR30363">
    <property type="entry name" value="HTH-TYPE TRANSCRIPTIONAL REGULATOR SRLR-RELATED"/>
    <property type="match status" value="1"/>
</dbReference>
<evidence type="ECO:0000259" key="3">
    <source>
        <dbReference type="PROSITE" id="PS51000"/>
    </source>
</evidence>
<keyword evidence="2" id="KW-0804">Transcription</keyword>
<dbReference type="SMART" id="SM01134">
    <property type="entry name" value="DeoRC"/>
    <property type="match status" value="1"/>
</dbReference>
<dbReference type="Gene3D" id="1.10.10.10">
    <property type="entry name" value="Winged helix-like DNA-binding domain superfamily/Winged helix DNA-binding domain"/>
    <property type="match status" value="1"/>
</dbReference>
<sequence length="262" mass="28907">MDDKKLSIMRELEKAGRVSVNDLSEQLGCSKVTIRTKIRELADEGKLERVRGGAVLKSESTGSSFQTKYNSQHLDQNVDEKKAIAIQAYQHIADRDVVLLDDSTTSFYLAVYIKNHPEKRIVAVTNSLPAANELSSADHVELYMIGGYVDGFLAASMGDTAADSIRGFKIDKAFIGVHSINFDVGLTSIATPQMQIKQAILQASNHVIVLADSSKFENGYLAVICPINAVDLIITDDKIPEKYRERAESERVPFEIAKTDQL</sequence>
<protein>
    <submittedName>
        <fullName evidence="4">DeoR/GlpR transcriptional regulator</fullName>
    </submittedName>
</protein>
<name>A0A6L5GQZ2_9FIRM</name>
<dbReference type="EMBL" id="VOGB01000004">
    <property type="protein sequence ID" value="MQM72492.1"/>
    <property type="molecule type" value="Genomic_DNA"/>
</dbReference>
<dbReference type="Proteomes" id="UP000473648">
    <property type="component" value="Unassembled WGS sequence"/>
</dbReference>
<dbReference type="PROSITE" id="PS51000">
    <property type="entry name" value="HTH_DEOR_2"/>
    <property type="match status" value="1"/>
</dbReference>
<evidence type="ECO:0000313" key="4">
    <source>
        <dbReference type="EMBL" id="MQM72492.1"/>
    </source>
</evidence>
<dbReference type="InterPro" id="IPR014036">
    <property type="entry name" value="DeoR-like_C"/>
</dbReference>
<dbReference type="SUPFAM" id="SSF100950">
    <property type="entry name" value="NagB/RpiA/CoA transferase-like"/>
    <property type="match status" value="1"/>
</dbReference>
<dbReference type="InterPro" id="IPR001034">
    <property type="entry name" value="DeoR_HTH"/>
</dbReference>
<keyword evidence="1" id="KW-0805">Transcription regulation</keyword>
<organism evidence="4 5">
    <name type="scientific">Candidatus Pseudoramibacter fermentans</name>
    <dbReference type="NCBI Taxonomy" id="2594427"/>
    <lineage>
        <taxon>Bacteria</taxon>
        <taxon>Bacillati</taxon>
        <taxon>Bacillota</taxon>
        <taxon>Clostridia</taxon>
        <taxon>Eubacteriales</taxon>
        <taxon>Eubacteriaceae</taxon>
        <taxon>Pseudoramibacter</taxon>
    </lineage>
</organism>
<dbReference type="AlphaFoldDB" id="A0A6L5GQZ2"/>